<dbReference type="Pfam" id="PF09594">
    <property type="entry name" value="GT87"/>
    <property type="match status" value="1"/>
</dbReference>
<accession>A0A1U7CJS3</accession>
<feature type="transmembrane region" description="Helical" evidence="9">
    <location>
        <begin position="286"/>
        <end position="305"/>
    </location>
</feature>
<feature type="transmembrane region" description="Helical" evidence="9">
    <location>
        <begin position="317"/>
        <end position="333"/>
    </location>
</feature>
<feature type="transmembrane region" description="Helical" evidence="9">
    <location>
        <begin position="199"/>
        <end position="218"/>
    </location>
</feature>
<dbReference type="KEGG" id="pbor:BSF38_00547"/>
<evidence type="ECO:0000256" key="9">
    <source>
        <dbReference type="SAM" id="Phobius"/>
    </source>
</evidence>
<keyword evidence="6 9" id="KW-0472">Membrane</keyword>
<evidence type="ECO:0000256" key="2">
    <source>
        <dbReference type="ARBA" id="ARBA00022475"/>
    </source>
</evidence>
<protein>
    <recommendedName>
        <fullName evidence="12">DUF2029 domain-containing protein</fullName>
    </recommendedName>
</protein>
<dbReference type="EMBL" id="CP019082">
    <property type="protein sequence ID" value="APW59133.1"/>
    <property type="molecule type" value="Genomic_DNA"/>
</dbReference>
<dbReference type="Proteomes" id="UP000186309">
    <property type="component" value="Chromosome"/>
</dbReference>
<organism evidence="10 11">
    <name type="scientific">Paludisphaera borealis</name>
    <dbReference type="NCBI Taxonomy" id="1387353"/>
    <lineage>
        <taxon>Bacteria</taxon>
        <taxon>Pseudomonadati</taxon>
        <taxon>Planctomycetota</taxon>
        <taxon>Planctomycetia</taxon>
        <taxon>Isosphaerales</taxon>
        <taxon>Isosphaeraceae</taxon>
        <taxon>Paludisphaera</taxon>
    </lineage>
</organism>
<comment type="similarity">
    <text evidence="7">Belongs to the glycosyltransferase 87 family.</text>
</comment>
<feature type="region of interest" description="Disordered" evidence="8">
    <location>
        <begin position="432"/>
        <end position="455"/>
    </location>
</feature>
<dbReference type="AlphaFoldDB" id="A0A1U7CJS3"/>
<evidence type="ECO:0000256" key="7">
    <source>
        <dbReference type="ARBA" id="ARBA00024033"/>
    </source>
</evidence>
<evidence type="ECO:0000256" key="5">
    <source>
        <dbReference type="ARBA" id="ARBA00022989"/>
    </source>
</evidence>
<keyword evidence="5 9" id="KW-1133">Transmembrane helix</keyword>
<keyword evidence="11" id="KW-1185">Reference proteome</keyword>
<evidence type="ECO:0000256" key="8">
    <source>
        <dbReference type="SAM" id="MobiDB-lite"/>
    </source>
</evidence>
<evidence type="ECO:0000313" key="11">
    <source>
        <dbReference type="Proteomes" id="UP000186309"/>
    </source>
</evidence>
<evidence type="ECO:0000313" key="10">
    <source>
        <dbReference type="EMBL" id="APW59133.1"/>
    </source>
</evidence>
<feature type="transmembrane region" description="Helical" evidence="9">
    <location>
        <begin position="88"/>
        <end position="108"/>
    </location>
</feature>
<keyword evidence="3" id="KW-0808">Transferase</keyword>
<dbReference type="STRING" id="1387353.BSF38_00547"/>
<keyword evidence="4 9" id="KW-0812">Transmembrane</keyword>
<feature type="transmembrane region" description="Helical" evidence="9">
    <location>
        <begin position="20"/>
        <end position="37"/>
    </location>
</feature>
<sequence length="455" mass="50739">MLEIDTGPRRLVIGRYARPFFWFLWAAVVITAAAFYYPKAADQRSAFVRWQPQVLKFWDGVNIYDKMYFPNPPIMPITLYPLMTLPPVAAAMSWFLIKAALTTITFLICFDVVKSRDRPLLPPFFQTAILVLSLRPILGDLHHGNINLLILFLLATMFQAWRKGHDTAAGLLLGLAISFKVTPALFLPYFLYKKSWRTVAATFLGLALFLVVIPSLVLGPDFNTLCLKTWWHRMLTPFLIEGNASPQEPNQSIVGVLTRLLTEIKPGTNRYDVRLDLNLASLPPQLVSLLVKGVALGLVGLLAVFCRTKDPDRRSPLYLGEISLVVLTMLFVSERSWKHHFVTLVFPYAYLVYELYAPGLTLRSRYGIAGALVASFLLMASTSSEFGGLFAEGKGHDIAQYYGMFMWAAVVLYAAVAWRLRVGQSSLAVAAATPGRDDPAPNRKLSPAYKTLGAG</sequence>
<evidence type="ECO:0000256" key="6">
    <source>
        <dbReference type="ARBA" id="ARBA00023136"/>
    </source>
</evidence>
<dbReference type="GO" id="GO:0005886">
    <property type="term" value="C:plasma membrane"/>
    <property type="evidence" value="ECO:0007669"/>
    <property type="project" value="UniProtKB-SubCell"/>
</dbReference>
<evidence type="ECO:0000256" key="1">
    <source>
        <dbReference type="ARBA" id="ARBA00004651"/>
    </source>
</evidence>
<feature type="transmembrane region" description="Helical" evidence="9">
    <location>
        <begin position="368"/>
        <end position="386"/>
    </location>
</feature>
<name>A0A1U7CJS3_9BACT</name>
<gene>
    <name evidence="10" type="ORF">BSF38_00547</name>
</gene>
<feature type="transmembrane region" description="Helical" evidence="9">
    <location>
        <begin position="339"/>
        <end position="356"/>
    </location>
</feature>
<dbReference type="InterPro" id="IPR018584">
    <property type="entry name" value="GT87"/>
</dbReference>
<dbReference type="GO" id="GO:0016758">
    <property type="term" value="F:hexosyltransferase activity"/>
    <property type="evidence" value="ECO:0007669"/>
    <property type="project" value="InterPro"/>
</dbReference>
<keyword evidence="2" id="KW-1003">Cell membrane</keyword>
<proteinExistence type="inferred from homology"/>
<reference evidence="11" key="1">
    <citation type="submission" date="2016-12" db="EMBL/GenBank/DDBJ databases">
        <title>Comparative genomics of four Isosphaeraceae planctomycetes: a common pool of plasmids and glycoside hydrolase genes.</title>
        <authorList>
            <person name="Ivanova A."/>
        </authorList>
    </citation>
    <scope>NUCLEOTIDE SEQUENCE [LARGE SCALE GENOMIC DNA]</scope>
    <source>
        <strain evidence="11">PX4</strain>
    </source>
</reference>
<evidence type="ECO:0008006" key="12">
    <source>
        <dbReference type="Google" id="ProtNLM"/>
    </source>
</evidence>
<feature type="transmembrane region" description="Helical" evidence="9">
    <location>
        <begin position="398"/>
        <end position="418"/>
    </location>
</feature>
<feature type="transmembrane region" description="Helical" evidence="9">
    <location>
        <begin position="145"/>
        <end position="162"/>
    </location>
</feature>
<evidence type="ECO:0000256" key="3">
    <source>
        <dbReference type="ARBA" id="ARBA00022679"/>
    </source>
</evidence>
<feature type="transmembrane region" description="Helical" evidence="9">
    <location>
        <begin position="168"/>
        <end position="192"/>
    </location>
</feature>
<comment type="subcellular location">
    <subcellularLocation>
        <location evidence="1">Cell membrane</location>
        <topology evidence="1">Multi-pass membrane protein</topology>
    </subcellularLocation>
</comment>
<evidence type="ECO:0000256" key="4">
    <source>
        <dbReference type="ARBA" id="ARBA00022692"/>
    </source>
</evidence>